<sequence length="173" mass="18669">MKKLIYLCMAILCMTFASCEKDEVGGTATQALAGEWYVTVDAVDANNNVTALDPYGMGKFLVNTFNTAANVSDQMWISDNGNFWNFKVKMTSDVQNLSFTTNGEAANAAYNKDGSLNDCKVNVEGGKVLPGQGLTPHGTPADSIVFYVSFNDDEPGNKYKVSGIRYSGLTQAD</sequence>
<dbReference type="InterPro" id="IPR024404">
    <property type="entry name" value="Lipid-bd_put"/>
</dbReference>
<reference evidence="2 3" key="1">
    <citation type="submission" date="2019-09" db="EMBL/GenBank/DDBJ databases">
        <title>Distinct polysaccharide growth profiles of human intestinal Prevotella copri isolates.</title>
        <authorList>
            <person name="Fehlner-Peach H."/>
            <person name="Magnabosco C."/>
            <person name="Raghavan V."/>
            <person name="Scher J.U."/>
            <person name="Tett A."/>
            <person name="Cox L.M."/>
            <person name="Gottsegen C."/>
            <person name="Watters A."/>
            <person name="Wiltshire- Gordon J.D."/>
            <person name="Segata N."/>
            <person name="Bonneau R."/>
            <person name="Littman D.R."/>
        </authorList>
    </citation>
    <scope>NUCLEOTIDE SEQUENCE [LARGE SCALE GENOMIC DNA]</scope>
    <source>
        <strain evidence="3">iA622</strain>
    </source>
</reference>
<proteinExistence type="predicted"/>
<evidence type="ECO:0008006" key="4">
    <source>
        <dbReference type="Google" id="ProtNLM"/>
    </source>
</evidence>
<dbReference type="AlphaFoldDB" id="A0A6G1TXB4"/>
<evidence type="ECO:0000313" key="3">
    <source>
        <dbReference type="Proteomes" id="UP000480425"/>
    </source>
</evidence>
<dbReference type="OrthoDB" id="851990at2"/>
<dbReference type="Gene3D" id="2.40.128.220">
    <property type="match status" value="1"/>
</dbReference>
<feature type="signal peptide" evidence="1">
    <location>
        <begin position="1"/>
        <end position="19"/>
    </location>
</feature>
<dbReference type="RefSeq" id="WP_153122217.1">
    <property type="nucleotide sequence ID" value="NZ_JAHOEO010000033.1"/>
</dbReference>
<dbReference type="Pfam" id="PF12888">
    <property type="entry name" value="Lipid_bd"/>
    <property type="match status" value="1"/>
</dbReference>
<accession>A0A6G1TXB4</accession>
<dbReference type="Proteomes" id="UP000480425">
    <property type="component" value="Unassembled WGS sequence"/>
</dbReference>
<dbReference type="PROSITE" id="PS51257">
    <property type="entry name" value="PROKAR_LIPOPROTEIN"/>
    <property type="match status" value="1"/>
</dbReference>
<protein>
    <recommendedName>
        <fullName evidence="4">Lipid-binding hydrolase</fullName>
    </recommendedName>
</protein>
<comment type="caution">
    <text evidence="2">The sequence shown here is derived from an EMBL/GenBank/DDBJ whole genome shotgun (WGS) entry which is preliminary data.</text>
</comment>
<name>A0A6G1TXB4_9BACT</name>
<feature type="chain" id="PRO_5026295377" description="Lipid-binding hydrolase" evidence="1">
    <location>
        <begin position="20"/>
        <end position="173"/>
    </location>
</feature>
<dbReference type="InterPro" id="IPR038668">
    <property type="entry name" value="Lipid-bd_sf"/>
</dbReference>
<gene>
    <name evidence="2" type="ORF">F7D73_02940</name>
</gene>
<keyword evidence="1" id="KW-0732">Signal</keyword>
<dbReference type="EMBL" id="VZCB01000025">
    <property type="protein sequence ID" value="MQN79933.1"/>
    <property type="molecule type" value="Genomic_DNA"/>
</dbReference>
<evidence type="ECO:0000256" key="1">
    <source>
        <dbReference type="SAM" id="SignalP"/>
    </source>
</evidence>
<organism evidence="2 3">
    <name type="scientific">Segatella copri</name>
    <dbReference type="NCBI Taxonomy" id="165179"/>
    <lineage>
        <taxon>Bacteria</taxon>
        <taxon>Pseudomonadati</taxon>
        <taxon>Bacteroidota</taxon>
        <taxon>Bacteroidia</taxon>
        <taxon>Bacteroidales</taxon>
        <taxon>Prevotellaceae</taxon>
        <taxon>Segatella</taxon>
    </lineage>
</organism>
<evidence type="ECO:0000313" key="2">
    <source>
        <dbReference type="EMBL" id="MQN79933.1"/>
    </source>
</evidence>